<dbReference type="GO" id="GO:0106430">
    <property type="term" value="F:dihydroorotate dehydrogenase (quinone) activity"/>
    <property type="evidence" value="ECO:0007669"/>
    <property type="project" value="UniProtKB-EC"/>
</dbReference>
<dbReference type="EC" id="1.3.5.2" evidence="5"/>
<evidence type="ECO:0000256" key="4">
    <source>
        <dbReference type="ARBA" id="ARBA00005359"/>
    </source>
</evidence>
<comment type="cofactor">
    <cofactor evidence="1">
        <name>FMN</name>
        <dbReference type="ChEBI" id="CHEBI:58210"/>
    </cofactor>
</comment>
<keyword evidence="10" id="KW-0472">Membrane</keyword>
<evidence type="ECO:0000259" key="12">
    <source>
        <dbReference type="Pfam" id="PF01180"/>
    </source>
</evidence>
<dbReference type="SUPFAM" id="SSF51395">
    <property type="entry name" value="FMN-linked oxidoreductases"/>
    <property type="match status" value="1"/>
</dbReference>
<evidence type="ECO:0000256" key="11">
    <source>
        <dbReference type="ARBA" id="ARBA00048639"/>
    </source>
</evidence>
<dbReference type="InterPro" id="IPR005720">
    <property type="entry name" value="Dihydroorotate_DH_cat"/>
</dbReference>
<comment type="similarity">
    <text evidence="4">Belongs to the dihydroorotate dehydrogenase family. Type 2 subfamily.</text>
</comment>
<evidence type="ECO:0000256" key="1">
    <source>
        <dbReference type="ARBA" id="ARBA00001917"/>
    </source>
</evidence>
<dbReference type="GO" id="GO:0005743">
    <property type="term" value="C:mitochondrial inner membrane"/>
    <property type="evidence" value="ECO:0007669"/>
    <property type="project" value="TreeGrafter"/>
</dbReference>
<name>A0AA36CPS9_9BILA</name>
<dbReference type="NCBIfam" id="TIGR01036">
    <property type="entry name" value="pyrD_sub2"/>
    <property type="match status" value="1"/>
</dbReference>
<keyword evidence="14" id="KW-1185">Reference proteome</keyword>
<comment type="pathway">
    <text evidence="3">Pyrimidine metabolism; UMP biosynthesis via de novo pathway; orotate from (S)-dihydroorotate (quinone route): step 1/1.</text>
</comment>
<dbReference type="PANTHER" id="PTHR48109">
    <property type="entry name" value="DIHYDROOROTATE DEHYDROGENASE (QUINONE), MITOCHONDRIAL-RELATED"/>
    <property type="match status" value="1"/>
</dbReference>
<dbReference type="InterPro" id="IPR005719">
    <property type="entry name" value="Dihydroorotate_DH_2"/>
</dbReference>
<gene>
    <name evidence="13" type="ORF">MSPICULIGERA_LOCUS11415</name>
</gene>
<dbReference type="EMBL" id="CATQJA010002612">
    <property type="protein sequence ID" value="CAJ0573046.1"/>
    <property type="molecule type" value="Genomic_DNA"/>
</dbReference>
<dbReference type="InterPro" id="IPR013785">
    <property type="entry name" value="Aldolase_TIM"/>
</dbReference>
<evidence type="ECO:0000313" key="14">
    <source>
        <dbReference type="Proteomes" id="UP001177023"/>
    </source>
</evidence>
<comment type="catalytic activity">
    <reaction evidence="11">
        <text>(S)-dihydroorotate + a quinone = orotate + a quinol</text>
        <dbReference type="Rhea" id="RHEA:30187"/>
        <dbReference type="ChEBI" id="CHEBI:24646"/>
        <dbReference type="ChEBI" id="CHEBI:30839"/>
        <dbReference type="ChEBI" id="CHEBI:30864"/>
        <dbReference type="ChEBI" id="CHEBI:132124"/>
        <dbReference type="EC" id="1.3.5.2"/>
    </reaction>
</comment>
<feature type="domain" description="Dihydroorotate dehydrogenase catalytic" evidence="12">
    <location>
        <begin position="81"/>
        <end position="326"/>
    </location>
</feature>
<dbReference type="AlphaFoldDB" id="A0AA36CPS9"/>
<evidence type="ECO:0000256" key="7">
    <source>
        <dbReference type="ARBA" id="ARBA00022630"/>
    </source>
</evidence>
<dbReference type="Pfam" id="PF01180">
    <property type="entry name" value="DHO_dh"/>
    <property type="match status" value="1"/>
</dbReference>
<dbReference type="Proteomes" id="UP001177023">
    <property type="component" value="Unassembled WGS sequence"/>
</dbReference>
<evidence type="ECO:0000313" key="13">
    <source>
        <dbReference type="EMBL" id="CAJ0573046.1"/>
    </source>
</evidence>
<dbReference type="InterPro" id="IPR001295">
    <property type="entry name" value="Dihydroorotate_DH_CS"/>
</dbReference>
<keyword evidence="9" id="KW-0560">Oxidoreductase</keyword>
<evidence type="ECO:0000256" key="9">
    <source>
        <dbReference type="ARBA" id="ARBA00023002"/>
    </source>
</evidence>
<dbReference type="GO" id="GO:0006207">
    <property type="term" value="P:'de novo' pyrimidine nucleobase biosynthetic process"/>
    <property type="evidence" value="ECO:0007669"/>
    <property type="project" value="InterPro"/>
</dbReference>
<reference evidence="13" key="1">
    <citation type="submission" date="2023-06" db="EMBL/GenBank/DDBJ databases">
        <authorList>
            <person name="Delattre M."/>
        </authorList>
    </citation>
    <scope>NUCLEOTIDE SEQUENCE</scope>
    <source>
        <strain evidence="13">AF72</strain>
    </source>
</reference>
<keyword evidence="7" id="KW-0285">Flavoprotein</keyword>
<accession>A0AA36CPS9</accession>
<dbReference type="CDD" id="cd04738">
    <property type="entry name" value="DHOD_2_like"/>
    <property type="match status" value="1"/>
</dbReference>
<comment type="subcellular location">
    <subcellularLocation>
        <location evidence="2">Membrane</location>
    </subcellularLocation>
</comment>
<dbReference type="PROSITE" id="PS00911">
    <property type="entry name" value="DHODEHASE_1"/>
    <property type="match status" value="1"/>
</dbReference>
<protein>
    <recommendedName>
        <fullName evidence="6">Dihydroorotate dehydrogenase (quinone), mitochondrial</fullName>
        <ecNumber evidence="5">1.3.5.2</ecNumber>
    </recommendedName>
</protein>
<dbReference type="NCBIfam" id="NF003652">
    <property type="entry name" value="PRK05286.2-5"/>
    <property type="match status" value="1"/>
</dbReference>
<evidence type="ECO:0000256" key="10">
    <source>
        <dbReference type="ARBA" id="ARBA00023136"/>
    </source>
</evidence>
<keyword evidence="8" id="KW-0288">FMN</keyword>
<organism evidence="13 14">
    <name type="scientific">Mesorhabditis spiculigera</name>
    <dbReference type="NCBI Taxonomy" id="96644"/>
    <lineage>
        <taxon>Eukaryota</taxon>
        <taxon>Metazoa</taxon>
        <taxon>Ecdysozoa</taxon>
        <taxon>Nematoda</taxon>
        <taxon>Chromadorea</taxon>
        <taxon>Rhabditida</taxon>
        <taxon>Rhabditina</taxon>
        <taxon>Rhabditomorpha</taxon>
        <taxon>Rhabditoidea</taxon>
        <taxon>Rhabditidae</taxon>
        <taxon>Mesorhabditinae</taxon>
        <taxon>Mesorhabditis</taxon>
    </lineage>
</organism>
<proteinExistence type="inferred from homology"/>
<evidence type="ECO:0000256" key="6">
    <source>
        <dbReference type="ARBA" id="ARBA00017599"/>
    </source>
</evidence>
<feature type="non-terminal residue" evidence="13">
    <location>
        <position position="326"/>
    </location>
</feature>
<dbReference type="InterPro" id="IPR050074">
    <property type="entry name" value="DHO_dehydrogenase"/>
</dbReference>
<dbReference type="GO" id="GO:0009220">
    <property type="term" value="P:pyrimidine ribonucleotide biosynthetic process"/>
    <property type="evidence" value="ECO:0007669"/>
    <property type="project" value="TreeGrafter"/>
</dbReference>
<dbReference type="PANTHER" id="PTHR48109:SF4">
    <property type="entry name" value="DIHYDROOROTATE DEHYDROGENASE (QUINONE), MITOCHONDRIAL"/>
    <property type="match status" value="1"/>
</dbReference>
<sequence length="326" mass="35488">MYAKLPPGYITKSSIYCIGGGLLGFGAIELLFGGEVFYDKGLMPLVHRLSDGETAHRWAIKACKLGLLPRFGPNHWEYPELECEFAGQKLKNPIGLAAGFDKDGDAILPLANSGFGMIEIGSITPLPQPGNPQPRVFRLEEDRAVINRYGFNSEGVGKVQVRVKAARAAPWSPGMAVFGVNLGKNKMTSDENCKLDYEVGVNHFAMNSDYLVVNVSSPNTPGLRSMQGRKPLEQLLAYVKRAVDMHKLPNPPKIFLKIAPDLVDAELADIAKVVMDPKFGVAGLIISNTTISRPDSLQSSEKDQTGGLSGVPLKELSTNCIRKMYK</sequence>
<evidence type="ECO:0000256" key="5">
    <source>
        <dbReference type="ARBA" id="ARBA00012791"/>
    </source>
</evidence>
<evidence type="ECO:0000256" key="3">
    <source>
        <dbReference type="ARBA" id="ARBA00005161"/>
    </source>
</evidence>
<comment type="caution">
    <text evidence="13">The sequence shown here is derived from an EMBL/GenBank/DDBJ whole genome shotgun (WGS) entry which is preliminary data.</text>
</comment>
<dbReference type="Gene3D" id="3.20.20.70">
    <property type="entry name" value="Aldolase class I"/>
    <property type="match status" value="1"/>
</dbReference>
<evidence type="ECO:0000256" key="8">
    <source>
        <dbReference type="ARBA" id="ARBA00022643"/>
    </source>
</evidence>
<evidence type="ECO:0000256" key="2">
    <source>
        <dbReference type="ARBA" id="ARBA00004370"/>
    </source>
</evidence>